<proteinExistence type="predicted"/>
<comment type="caution">
    <text evidence="1">The sequence shown here is derived from an EMBL/GenBank/DDBJ whole genome shotgun (WGS) entry which is preliminary data.</text>
</comment>
<evidence type="ECO:0000313" key="2">
    <source>
        <dbReference type="Proteomes" id="UP000018747"/>
    </source>
</evidence>
<name>V6I9X6_9LEPT</name>
<reference evidence="1" key="1">
    <citation type="submission" date="2013-05" db="EMBL/GenBank/DDBJ databases">
        <authorList>
            <person name="Harkins D.M."/>
            <person name="Durkin A.S."/>
            <person name="Brinkac L.M."/>
            <person name="Haft D.H."/>
            <person name="Selengut J.D."/>
            <person name="Sanka R."/>
            <person name="DePew J."/>
            <person name="Purushe J."/>
            <person name="Hartskeerl R.A."/>
            <person name="Ahmed A."/>
            <person name="van der Linden H."/>
            <person name="Goris M.G.A."/>
            <person name="Vinetz J.M."/>
            <person name="Sutton G.G."/>
            <person name="Nierman W.C."/>
            <person name="Fouts D.E."/>
        </authorList>
    </citation>
    <scope>NUCLEOTIDE SEQUENCE [LARGE SCALE GENOMIC DNA]</scope>
    <source>
        <strain evidence="1">L 60</strain>
    </source>
</reference>
<keyword evidence="2" id="KW-1185">Reference proteome</keyword>
<evidence type="ECO:0000313" key="1">
    <source>
        <dbReference type="EMBL" id="EQA64649.1"/>
    </source>
</evidence>
<dbReference type="Proteomes" id="UP000018747">
    <property type="component" value="Unassembled WGS sequence"/>
</dbReference>
<dbReference type="EMBL" id="AHMT02000002">
    <property type="protein sequence ID" value="EQA64649.1"/>
    <property type="molecule type" value="Genomic_DNA"/>
</dbReference>
<gene>
    <name evidence="1" type="ORF">LEP1GSC062_3948</name>
</gene>
<protein>
    <submittedName>
        <fullName evidence="1">Uncharacterized protein</fullName>
    </submittedName>
</protein>
<sequence>MSSIFSPEYGRRVKKDFLHDFSGGKFVYHLGLIQNPSSANGSETLSFTNVGTPTFLNNEKITQKA</sequence>
<accession>V6I9X6</accession>
<organism evidence="1 2">
    <name type="scientific">Leptospira alexanderi serovar Manhao 3 str. L 60</name>
    <dbReference type="NCBI Taxonomy" id="1049759"/>
    <lineage>
        <taxon>Bacteria</taxon>
        <taxon>Pseudomonadati</taxon>
        <taxon>Spirochaetota</taxon>
        <taxon>Spirochaetia</taxon>
        <taxon>Leptospirales</taxon>
        <taxon>Leptospiraceae</taxon>
        <taxon>Leptospira</taxon>
    </lineage>
</organism>
<dbReference type="AlphaFoldDB" id="V6I9X6"/>